<dbReference type="Proteomes" id="UP000887564">
    <property type="component" value="Unplaced"/>
</dbReference>
<name>A0A914R269_PAREQ</name>
<reference evidence="2" key="1">
    <citation type="submission" date="2022-11" db="UniProtKB">
        <authorList>
            <consortium name="WormBaseParasite"/>
        </authorList>
    </citation>
    <scope>IDENTIFICATION</scope>
</reference>
<dbReference type="WBParaSite" id="PEQ_0000069901-mRNA-1">
    <property type="protein sequence ID" value="PEQ_0000069901-mRNA-1"/>
    <property type="gene ID" value="PEQ_0000069901"/>
</dbReference>
<keyword evidence="1" id="KW-1185">Reference proteome</keyword>
<evidence type="ECO:0000313" key="2">
    <source>
        <dbReference type="WBParaSite" id="PEQ_0000069901-mRNA-1"/>
    </source>
</evidence>
<proteinExistence type="predicted"/>
<dbReference type="AlphaFoldDB" id="A0A914R269"/>
<accession>A0A914R269</accession>
<evidence type="ECO:0000313" key="1">
    <source>
        <dbReference type="Proteomes" id="UP000887564"/>
    </source>
</evidence>
<protein>
    <submittedName>
        <fullName evidence="2">Uncharacterized protein</fullName>
    </submittedName>
</protein>
<organism evidence="1 2">
    <name type="scientific">Parascaris equorum</name>
    <name type="common">Equine roundworm</name>
    <dbReference type="NCBI Taxonomy" id="6256"/>
    <lineage>
        <taxon>Eukaryota</taxon>
        <taxon>Metazoa</taxon>
        <taxon>Ecdysozoa</taxon>
        <taxon>Nematoda</taxon>
        <taxon>Chromadorea</taxon>
        <taxon>Rhabditida</taxon>
        <taxon>Spirurina</taxon>
        <taxon>Ascaridomorpha</taxon>
        <taxon>Ascaridoidea</taxon>
        <taxon>Ascarididae</taxon>
        <taxon>Parascaris</taxon>
    </lineage>
</organism>
<sequence length="71" mass="8353">MHVITHTSCLFAQIKHRDYSKLTAWCTSAKIKHHFHEAAVYRGQKSQWRHLQKHTCTEKGRGIEGVFYTNI</sequence>